<organism evidence="3">
    <name type="scientific">Notodromas monacha</name>
    <dbReference type="NCBI Taxonomy" id="399045"/>
    <lineage>
        <taxon>Eukaryota</taxon>
        <taxon>Metazoa</taxon>
        <taxon>Ecdysozoa</taxon>
        <taxon>Arthropoda</taxon>
        <taxon>Crustacea</taxon>
        <taxon>Oligostraca</taxon>
        <taxon>Ostracoda</taxon>
        <taxon>Podocopa</taxon>
        <taxon>Podocopida</taxon>
        <taxon>Cypridocopina</taxon>
        <taxon>Cypridoidea</taxon>
        <taxon>Cyprididae</taxon>
        <taxon>Notodromas</taxon>
    </lineage>
</organism>
<name>A0A7R9BVW4_9CRUS</name>
<feature type="region of interest" description="Disordered" evidence="1">
    <location>
        <begin position="674"/>
        <end position="693"/>
    </location>
</feature>
<dbReference type="Gene3D" id="2.60.120.650">
    <property type="entry name" value="Cupin"/>
    <property type="match status" value="1"/>
</dbReference>
<dbReference type="GO" id="GO:0032454">
    <property type="term" value="F:histone H3K9 demethylase activity"/>
    <property type="evidence" value="ECO:0007669"/>
    <property type="project" value="TreeGrafter"/>
</dbReference>
<feature type="compositionally biased region" description="Basic and acidic residues" evidence="1">
    <location>
        <begin position="645"/>
        <end position="659"/>
    </location>
</feature>
<feature type="region of interest" description="Disordered" evidence="1">
    <location>
        <begin position="608"/>
        <end position="659"/>
    </location>
</feature>
<dbReference type="EMBL" id="CAJPEX010004050">
    <property type="protein sequence ID" value="CAG0922769.1"/>
    <property type="molecule type" value="Genomic_DNA"/>
</dbReference>
<dbReference type="AlphaFoldDB" id="A0A7R9BVW4"/>
<dbReference type="SUPFAM" id="SSF51197">
    <property type="entry name" value="Clavaminate synthase-like"/>
    <property type="match status" value="1"/>
</dbReference>
<dbReference type="GO" id="GO:0000785">
    <property type="term" value="C:chromatin"/>
    <property type="evidence" value="ECO:0007669"/>
    <property type="project" value="TreeGrafter"/>
</dbReference>
<proteinExistence type="predicted"/>
<dbReference type="GO" id="GO:0010468">
    <property type="term" value="P:regulation of gene expression"/>
    <property type="evidence" value="ECO:0007669"/>
    <property type="project" value="TreeGrafter"/>
</dbReference>
<evidence type="ECO:0000313" key="3">
    <source>
        <dbReference type="EMBL" id="CAD7282617.1"/>
    </source>
</evidence>
<dbReference type="SMART" id="SM00558">
    <property type="entry name" value="JmjC"/>
    <property type="match status" value="1"/>
</dbReference>
<sequence>MYNGDSVCLPMYNGDSVCLPMYNGNANLESFGHGISHVGEVLHVLLAFVNQRSHVYVCDFVCDFVPLNVESFDHGSSHVGEILHILLAFVNQRSHGSSPVLSEQDGRLSPNAIEKYRKDFWEKLLQLEAEGVTEELPYVTELHVEEPEEVVKRRISKMKEQENVPDEKDRYKVDLSVMHGNRLPLLLTSLKGRTWFPGITSPFYFLGARGTAFAMHCEDMDLVSINLSLGGYPKIWYGIPMEHLAQYEAVLKLHLGAGACDVPARHKHFLFAEGFLHKYGIKPVIAVQHPWEMIVTFPKGHHGGFNTGFNWNVAVNFAPEFWVDYGIAAVNCSCETAVNIRFSMEPFVRRLRPSMYKDWLFGKMTQTPDEWTQRRDLRACGLSNKHVKTPTLSDLKLTKIPRTEAAWALAEDVSPTEVHLLRLLQERIKFLDGKVTDLLGRGPNKPDTVSCDLLDVIQEEAENRMIRRLQGAMLKVKRKSKKRRRQIEESTEIEEINLTELRRECVNIVKVEQDNEPRTEDDIDTEVVSVDSMEGIVEEETVLKGISSESVQDVPASEPHEDVHRLLKVGREASIEKGEKYNIVVNEENVNNASTLSEALQEVLDVQSLDGHSTSSSKDLRESVPVGNVMDGEERKGKKKLKSQISDKCKSAKGNDIREDTSNDLFTEFTPLRYTTEKKKPTASTKFNMPLSE</sequence>
<dbReference type="GO" id="GO:0005634">
    <property type="term" value="C:nucleus"/>
    <property type="evidence" value="ECO:0007669"/>
    <property type="project" value="TreeGrafter"/>
</dbReference>
<keyword evidence="4" id="KW-1185">Reference proteome</keyword>
<dbReference type="PROSITE" id="PS51184">
    <property type="entry name" value="JMJC"/>
    <property type="match status" value="1"/>
</dbReference>
<feature type="non-terminal residue" evidence="3">
    <location>
        <position position="1"/>
    </location>
</feature>
<dbReference type="OrthoDB" id="9547406at2759"/>
<feature type="domain" description="JmjC" evidence="2">
    <location>
        <begin position="162"/>
        <end position="334"/>
    </location>
</feature>
<dbReference type="PANTHER" id="PTHR10694">
    <property type="entry name" value="LYSINE-SPECIFIC DEMETHYLASE"/>
    <property type="match status" value="1"/>
</dbReference>
<evidence type="ECO:0000259" key="2">
    <source>
        <dbReference type="PROSITE" id="PS51184"/>
    </source>
</evidence>
<reference evidence="3" key="1">
    <citation type="submission" date="2020-11" db="EMBL/GenBank/DDBJ databases">
        <authorList>
            <person name="Tran Van P."/>
        </authorList>
    </citation>
    <scope>NUCLEOTIDE SEQUENCE</scope>
</reference>
<dbReference type="Proteomes" id="UP000678499">
    <property type="component" value="Unassembled WGS sequence"/>
</dbReference>
<dbReference type="PANTHER" id="PTHR10694:SF7">
    <property type="entry name" value="[HISTONE H3]-TRIMETHYL-L-LYSINE(9) DEMETHYLASE"/>
    <property type="match status" value="1"/>
</dbReference>
<dbReference type="InterPro" id="IPR003347">
    <property type="entry name" value="JmjC_dom"/>
</dbReference>
<evidence type="ECO:0000313" key="4">
    <source>
        <dbReference type="Proteomes" id="UP000678499"/>
    </source>
</evidence>
<accession>A0A7R9BVW4</accession>
<evidence type="ECO:0000256" key="1">
    <source>
        <dbReference type="SAM" id="MobiDB-lite"/>
    </source>
</evidence>
<protein>
    <recommendedName>
        <fullName evidence="2">JmjC domain-containing protein</fullName>
    </recommendedName>
</protein>
<dbReference type="EMBL" id="OA886087">
    <property type="protein sequence ID" value="CAD7282617.1"/>
    <property type="molecule type" value="Genomic_DNA"/>
</dbReference>
<gene>
    <name evidence="3" type="ORF">NMOB1V02_LOCUS10239</name>
</gene>
<dbReference type="Pfam" id="PF02373">
    <property type="entry name" value="JmjC"/>
    <property type="match status" value="1"/>
</dbReference>
<dbReference type="GO" id="GO:0051864">
    <property type="term" value="F:histone H3K36 demethylase activity"/>
    <property type="evidence" value="ECO:0007669"/>
    <property type="project" value="TreeGrafter"/>
</dbReference>